<sequence>MDFEWDETKARTNEKKHDVSFIEAAEVFGDDYSSCIHDPDHSYDEDRYLLFGVSLKGNFLIVSFIEKSDTIRIISARRMTNQERKAYER</sequence>
<accession>A0A7U7G834</accession>
<dbReference type="Pfam" id="PF04365">
    <property type="entry name" value="BrnT_toxin"/>
    <property type="match status" value="1"/>
</dbReference>
<evidence type="ECO:0000313" key="2">
    <source>
        <dbReference type="Proteomes" id="UP000019184"/>
    </source>
</evidence>
<dbReference type="Gene3D" id="3.10.450.530">
    <property type="entry name" value="Ribonuclease toxin, BrnT, of type II toxin-antitoxin system"/>
    <property type="match status" value="1"/>
</dbReference>
<dbReference type="InterPro" id="IPR007460">
    <property type="entry name" value="BrnT_toxin"/>
</dbReference>
<gene>
    <name evidence="1" type="ORF">BN874_1140005</name>
</gene>
<organism evidence="1 2">
    <name type="scientific">Candidatus Contendobacter odensis Run_B_J11</name>
    <dbReference type="NCBI Taxonomy" id="1400861"/>
    <lineage>
        <taxon>Bacteria</taxon>
        <taxon>Pseudomonadati</taxon>
        <taxon>Pseudomonadota</taxon>
        <taxon>Gammaproteobacteria</taxon>
        <taxon>Candidatus Competibacteraceae</taxon>
        <taxon>Candidatus Contendibacter</taxon>
    </lineage>
</organism>
<dbReference type="EMBL" id="CBTK010000018">
    <property type="protein sequence ID" value="CDH43275.1"/>
    <property type="molecule type" value="Genomic_DNA"/>
</dbReference>
<reference evidence="1 2" key="1">
    <citation type="journal article" date="2014" name="ISME J.">
        <title>Candidatus Competibacter-lineage genomes retrieved from metagenomes reveal functional metabolic diversity.</title>
        <authorList>
            <person name="McIlroy S.J."/>
            <person name="Albertsen M."/>
            <person name="Andresen E.K."/>
            <person name="Saunders A.M."/>
            <person name="Kristiansen R."/>
            <person name="Stokholm-Bjerregaard M."/>
            <person name="Nielsen K.L."/>
            <person name="Nielsen P.H."/>
        </authorList>
    </citation>
    <scope>NUCLEOTIDE SEQUENCE [LARGE SCALE GENOMIC DNA]</scope>
    <source>
        <strain evidence="1 2">Run_B_J11</strain>
    </source>
</reference>
<evidence type="ECO:0008006" key="3">
    <source>
        <dbReference type="Google" id="ProtNLM"/>
    </source>
</evidence>
<dbReference type="InterPro" id="IPR038573">
    <property type="entry name" value="BrnT_sf"/>
</dbReference>
<keyword evidence="2" id="KW-1185">Reference proteome</keyword>
<dbReference type="OrthoDB" id="9802417at2"/>
<proteinExistence type="predicted"/>
<dbReference type="AlphaFoldDB" id="A0A7U7G834"/>
<evidence type="ECO:0000313" key="1">
    <source>
        <dbReference type="EMBL" id="CDH43275.1"/>
    </source>
</evidence>
<dbReference type="Proteomes" id="UP000019184">
    <property type="component" value="Unassembled WGS sequence"/>
</dbReference>
<name>A0A7U7G834_9GAMM</name>
<comment type="caution">
    <text evidence="1">The sequence shown here is derived from an EMBL/GenBank/DDBJ whole genome shotgun (WGS) entry which is preliminary data.</text>
</comment>
<dbReference type="RefSeq" id="WP_034430318.1">
    <property type="nucleotide sequence ID" value="NZ_CBTK010000018.1"/>
</dbReference>
<protein>
    <recommendedName>
        <fullName evidence="3">BrnT family toxin</fullName>
    </recommendedName>
</protein>